<dbReference type="EMBL" id="DF820470">
    <property type="protein sequence ID" value="GAK59482.1"/>
    <property type="molecule type" value="Genomic_DNA"/>
</dbReference>
<dbReference type="GO" id="GO:0016020">
    <property type="term" value="C:membrane"/>
    <property type="evidence" value="ECO:0007669"/>
    <property type="project" value="TreeGrafter"/>
</dbReference>
<evidence type="ECO:0000256" key="2">
    <source>
        <dbReference type="ARBA" id="ARBA00023002"/>
    </source>
</evidence>
<dbReference type="Gene3D" id="3.40.50.720">
    <property type="entry name" value="NAD(P)-binding Rossmann-like Domain"/>
    <property type="match status" value="1"/>
</dbReference>
<dbReference type="InterPro" id="IPR020904">
    <property type="entry name" value="Sc_DH/Rdtase_CS"/>
</dbReference>
<gene>
    <name evidence="4" type="ORF">U27_06467</name>
</gene>
<dbReference type="Proteomes" id="UP000030661">
    <property type="component" value="Unassembled WGS sequence"/>
</dbReference>
<dbReference type="eggNOG" id="COG3967">
    <property type="taxonomic scope" value="Bacteria"/>
</dbReference>
<dbReference type="InterPro" id="IPR036291">
    <property type="entry name" value="NAD(P)-bd_dom_sf"/>
</dbReference>
<evidence type="ECO:0000313" key="4">
    <source>
        <dbReference type="EMBL" id="GAK59482.1"/>
    </source>
</evidence>
<comment type="similarity">
    <text evidence="1 3">Belongs to the short-chain dehydrogenases/reductases (SDR) family.</text>
</comment>
<evidence type="ECO:0000256" key="1">
    <source>
        <dbReference type="ARBA" id="ARBA00006484"/>
    </source>
</evidence>
<dbReference type="HOGENOM" id="CLU_010194_2_6_0"/>
<proteinExistence type="inferred from homology"/>
<dbReference type="AlphaFoldDB" id="A0A081C4H7"/>
<dbReference type="PROSITE" id="PS00061">
    <property type="entry name" value="ADH_SHORT"/>
    <property type="match status" value="1"/>
</dbReference>
<evidence type="ECO:0000313" key="5">
    <source>
        <dbReference type="Proteomes" id="UP000030661"/>
    </source>
</evidence>
<dbReference type="PANTHER" id="PTHR44196:SF1">
    <property type="entry name" value="DEHYDROGENASE_REDUCTASE SDR FAMILY MEMBER 7B"/>
    <property type="match status" value="1"/>
</dbReference>
<dbReference type="PANTHER" id="PTHR44196">
    <property type="entry name" value="DEHYDROGENASE/REDUCTASE SDR FAMILY MEMBER 7B"/>
    <property type="match status" value="1"/>
</dbReference>
<accession>A0A081C4H7</accession>
<dbReference type="PRINTS" id="PR00081">
    <property type="entry name" value="GDHRDH"/>
</dbReference>
<protein>
    <submittedName>
        <fullName evidence="4">Short-chain dehydrogenase/reductase SDR</fullName>
    </submittedName>
</protein>
<dbReference type="SUPFAM" id="SSF51735">
    <property type="entry name" value="NAD(P)-binding Rossmann-fold domains"/>
    <property type="match status" value="1"/>
</dbReference>
<dbReference type="PRINTS" id="PR00080">
    <property type="entry name" value="SDRFAMILY"/>
</dbReference>
<keyword evidence="5" id="KW-1185">Reference proteome</keyword>
<dbReference type="GO" id="GO:0016491">
    <property type="term" value="F:oxidoreductase activity"/>
    <property type="evidence" value="ECO:0007669"/>
    <property type="project" value="UniProtKB-KW"/>
</dbReference>
<keyword evidence="2" id="KW-0560">Oxidoreductase</keyword>
<evidence type="ECO:0000256" key="3">
    <source>
        <dbReference type="RuleBase" id="RU000363"/>
    </source>
</evidence>
<name>A0A081C4H7_VECG1</name>
<sequence length="246" mass="27245">MKITGNTVLITGGASGIGLSLAKVFLEHLNTVIVCGRNTNKLDQVEQQYPGIHPIQCDVSSPLDVTHLYDHVASHFPSLNILVNNAGIQHQYDFLNDERALQKIDEEIGINFTAVARLTRIVLPNLVKAPEAAIVNVSSFLGIVPKRSAPIYCATKAALHAFSQSLRYQLQGTPVRVFEIITPLVDTEMTRGREDDAGKMSPEMLAREVIRNIKKDQYEIRPGRTKLVLFLNRVVPSLIQKVVGKK</sequence>
<reference evidence="4" key="1">
    <citation type="journal article" date="2015" name="PeerJ">
        <title>First genomic representation of candidate bacterial phylum KSB3 points to enhanced environmental sensing as a trigger of wastewater bulking.</title>
        <authorList>
            <person name="Sekiguchi Y."/>
            <person name="Ohashi A."/>
            <person name="Parks D.H."/>
            <person name="Yamauchi T."/>
            <person name="Tyson G.W."/>
            <person name="Hugenholtz P."/>
        </authorList>
    </citation>
    <scope>NUCLEOTIDE SEQUENCE [LARGE SCALE GENOMIC DNA]</scope>
</reference>
<dbReference type="Pfam" id="PF00106">
    <property type="entry name" value="adh_short"/>
    <property type="match status" value="1"/>
</dbReference>
<dbReference type="InterPro" id="IPR002347">
    <property type="entry name" value="SDR_fam"/>
</dbReference>
<organism evidence="4">
    <name type="scientific">Vecturithrix granuli</name>
    <dbReference type="NCBI Taxonomy" id="1499967"/>
    <lineage>
        <taxon>Bacteria</taxon>
        <taxon>Candidatus Moduliflexota</taxon>
        <taxon>Candidatus Vecturitrichia</taxon>
        <taxon>Candidatus Vecturitrichales</taxon>
        <taxon>Candidatus Vecturitrichaceae</taxon>
        <taxon>Candidatus Vecturithrix</taxon>
    </lineage>
</organism>
<dbReference type="STRING" id="1499967.U27_06467"/>